<dbReference type="EMBL" id="QGKX02001290">
    <property type="protein sequence ID" value="KAF3537144.1"/>
    <property type="molecule type" value="Genomic_DNA"/>
</dbReference>
<evidence type="ECO:0000313" key="1">
    <source>
        <dbReference type="EMBL" id="KAF2564624.1"/>
    </source>
</evidence>
<evidence type="ECO:0000313" key="2">
    <source>
        <dbReference type="EMBL" id="KAF2597647.1"/>
    </source>
</evidence>
<dbReference type="EMBL" id="QGKY02001250">
    <property type="protein sequence ID" value="KAF2564624.1"/>
    <property type="molecule type" value="Genomic_DNA"/>
</dbReference>
<proteinExistence type="predicted"/>
<dbReference type="Proteomes" id="UP000712281">
    <property type="component" value="Unassembled WGS sequence"/>
</dbReference>
<name>A0A3N6R9N1_BRACR</name>
<dbReference type="AlphaFoldDB" id="A0A3N6R9N1"/>
<gene>
    <name evidence="2" type="ORF">F2Q68_00010021</name>
    <name evidence="3" type="ORF">F2Q69_00021958</name>
    <name evidence="1" type="ORF">F2Q70_00017071</name>
</gene>
<dbReference type="EMBL" id="QGKW02000717">
    <property type="protein sequence ID" value="KAF2597647.1"/>
    <property type="molecule type" value="Genomic_DNA"/>
</dbReference>
<protein>
    <submittedName>
        <fullName evidence="3">Uncharacterized protein</fullName>
    </submittedName>
</protein>
<comment type="caution">
    <text evidence="3">The sequence shown here is derived from an EMBL/GenBank/DDBJ whole genome shotgun (WGS) entry which is preliminary data.</text>
</comment>
<evidence type="ECO:0000313" key="3">
    <source>
        <dbReference type="EMBL" id="KAF3537144.1"/>
    </source>
</evidence>
<reference evidence="3" key="1">
    <citation type="submission" date="2019-12" db="EMBL/GenBank/DDBJ databases">
        <title>Genome sequencing and annotation of Brassica cretica.</title>
        <authorList>
            <person name="Studholme D.J."/>
            <person name="Sarris P."/>
        </authorList>
    </citation>
    <scope>NUCLEOTIDE SEQUENCE</scope>
    <source>
        <strain evidence="3">PFS-109/04</strain>
        <tissue evidence="3">Leaf</tissue>
    </source>
</reference>
<dbReference type="Proteomes" id="UP000712600">
    <property type="component" value="Unassembled WGS sequence"/>
</dbReference>
<sequence length="65" mass="7421">MLGKRGKQQEIWVVQAGLGQHEVPRVKDWKIVRKISVMNVTEGISGSYECPHLTTLLLNIRSYDI</sequence>
<organism evidence="3 4">
    <name type="scientific">Brassica cretica</name>
    <name type="common">Mustard</name>
    <dbReference type="NCBI Taxonomy" id="69181"/>
    <lineage>
        <taxon>Eukaryota</taxon>
        <taxon>Viridiplantae</taxon>
        <taxon>Streptophyta</taxon>
        <taxon>Embryophyta</taxon>
        <taxon>Tracheophyta</taxon>
        <taxon>Spermatophyta</taxon>
        <taxon>Magnoliopsida</taxon>
        <taxon>eudicotyledons</taxon>
        <taxon>Gunneridae</taxon>
        <taxon>Pentapetalae</taxon>
        <taxon>rosids</taxon>
        <taxon>malvids</taxon>
        <taxon>Brassicales</taxon>
        <taxon>Brassicaceae</taxon>
        <taxon>Brassiceae</taxon>
        <taxon>Brassica</taxon>
    </lineage>
</organism>
<accession>A0A3N6R9N1</accession>
<evidence type="ECO:0000313" key="4">
    <source>
        <dbReference type="Proteomes" id="UP000712600"/>
    </source>
</evidence>
<reference evidence="1" key="2">
    <citation type="submission" date="2019-12" db="EMBL/GenBank/DDBJ databases">
        <title>Genome sequencing and annotation of Brassica cretica.</title>
        <authorList>
            <person name="Studholme D.J."/>
            <person name="Sarris P.F."/>
        </authorList>
    </citation>
    <scope>NUCLEOTIDE SEQUENCE</scope>
    <source>
        <strain evidence="2">PFS-001/15</strain>
        <strain evidence="1">PFS-102/07</strain>
        <tissue evidence="1">Leaf</tissue>
    </source>
</reference>